<gene>
    <name evidence="7" type="ORF">MGAL_10B071697</name>
</gene>
<evidence type="ECO:0000256" key="5">
    <source>
        <dbReference type="SAM" id="MobiDB-lite"/>
    </source>
</evidence>
<dbReference type="EMBL" id="UYJE01009667">
    <property type="protein sequence ID" value="VDI75542.1"/>
    <property type="molecule type" value="Genomic_DNA"/>
</dbReference>
<protein>
    <recommendedName>
        <fullName evidence="6">AIG1-type G domain-containing protein</fullName>
    </recommendedName>
</protein>
<evidence type="ECO:0000259" key="6">
    <source>
        <dbReference type="PROSITE" id="PS51720"/>
    </source>
</evidence>
<keyword evidence="3" id="KW-0342">GTP-binding</keyword>
<dbReference type="CDD" id="cd01852">
    <property type="entry name" value="AIG1"/>
    <property type="match status" value="1"/>
</dbReference>
<dbReference type="PANTHER" id="PTHR10903:SF186">
    <property type="entry name" value="GTPASE IMAP FAMILY MEMBER 4-LIKE-RELATED"/>
    <property type="match status" value="1"/>
</dbReference>
<keyword evidence="4" id="KW-0175">Coiled coil</keyword>
<name>A0A8B6H8G1_MYTGA</name>
<feature type="region of interest" description="Disordered" evidence="5">
    <location>
        <begin position="511"/>
        <end position="533"/>
    </location>
</feature>
<feature type="coiled-coil region" evidence="4">
    <location>
        <begin position="388"/>
        <end position="475"/>
    </location>
</feature>
<dbReference type="SUPFAM" id="SSF52540">
    <property type="entry name" value="P-loop containing nucleoside triphosphate hydrolases"/>
    <property type="match status" value="1"/>
</dbReference>
<proteinExistence type="inferred from homology"/>
<reference evidence="7" key="1">
    <citation type="submission" date="2018-11" db="EMBL/GenBank/DDBJ databases">
        <authorList>
            <person name="Alioto T."/>
            <person name="Alioto T."/>
        </authorList>
    </citation>
    <scope>NUCLEOTIDE SEQUENCE</scope>
</reference>
<comment type="similarity">
    <text evidence="1">Belongs to the TRAFAC class TrmE-Era-EngA-EngB-Septin-like GTPase superfamily. AIG1/Toc34/Toc159-like paraseptin GTPase family. IAN subfamily.</text>
</comment>
<dbReference type="Proteomes" id="UP000596742">
    <property type="component" value="Unassembled WGS sequence"/>
</dbReference>
<evidence type="ECO:0000256" key="3">
    <source>
        <dbReference type="ARBA" id="ARBA00023134"/>
    </source>
</evidence>
<organism evidence="7 8">
    <name type="scientific">Mytilus galloprovincialis</name>
    <name type="common">Mediterranean mussel</name>
    <dbReference type="NCBI Taxonomy" id="29158"/>
    <lineage>
        <taxon>Eukaryota</taxon>
        <taxon>Metazoa</taxon>
        <taxon>Spiralia</taxon>
        <taxon>Lophotrochozoa</taxon>
        <taxon>Mollusca</taxon>
        <taxon>Bivalvia</taxon>
        <taxon>Autobranchia</taxon>
        <taxon>Pteriomorphia</taxon>
        <taxon>Mytilida</taxon>
        <taxon>Mytiloidea</taxon>
        <taxon>Mytilidae</taxon>
        <taxon>Mytilinae</taxon>
        <taxon>Mytilus</taxon>
    </lineage>
</organism>
<dbReference type="PANTHER" id="PTHR10903">
    <property type="entry name" value="GTPASE, IMAP FAMILY MEMBER-RELATED"/>
    <property type="match status" value="1"/>
</dbReference>
<dbReference type="OrthoDB" id="6250593at2759"/>
<dbReference type="PROSITE" id="PS51720">
    <property type="entry name" value="G_AIG1"/>
    <property type="match status" value="1"/>
</dbReference>
<feature type="compositionally biased region" description="Polar residues" evidence="5">
    <location>
        <begin position="518"/>
        <end position="527"/>
    </location>
</feature>
<sequence>MTFEVKVCGGASIVMSNSEVGDPKKPMYNLIIGGENNTKSAIKRRLDDSLTGTSQRGVFYQTPDVCKCDEYRPFWISVKSGEQWIGTGRIVGKNAIIGWNYPNFIIRGIGIYTNQENVGEWKVQIEDDGAEIRIILLGKTGSGKSATGNSILGGSYFDSYVCGHSITKICEKFDGVCNGKNLVIIDTPGLFDTTLSHDAISQELIRCAQLSLPGPHVFLIVLQITRFTKEETKCLEQLVKIFGSSMGDYALIVFTRSEELEREGKSIKSFIEGSGSPLIDFVKKCKNRYIGINNNAKGSKKVDMVTRVVKSINDIVNNNNGGHFTNKIIDEAREVHTTLSKAKAMHVLDKLDNNPDQEDGDEFDKNEFDDISLQSQDSGVSLPNQPLFEDVSVECNSLETDLNELIDKYEKKILSNEEFNKTLQEQSKKEVEDIDLQLENKNQEVKDITDHLNHLKNQRRKLDQQKIELKNKTKTDIRENDLKLKQLHKIKRKLAMQKLNLHRKKMELRQNLSKESDSLQTMMNTNEKGCLLM</sequence>
<dbReference type="AlphaFoldDB" id="A0A8B6H8G1"/>
<dbReference type="Pfam" id="PF04548">
    <property type="entry name" value="AIG1"/>
    <property type="match status" value="1"/>
</dbReference>
<comment type="caution">
    <text evidence="7">The sequence shown here is derived from an EMBL/GenBank/DDBJ whole genome shotgun (WGS) entry which is preliminary data.</text>
</comment>
<dbReference type="InterPro" id="IPR045058">
    <property type="entry name" value="GIMA/IAN/Toc"/>
</dbReference>
<keyword evidence="2" id="KW-0547">Nucleotide-binding</keyword>
<evidence type="ECO:0000313" key="8">
    <source>
        <dbReference type="Proteomes" id="UP000596742"/>
    </source>
</evidence>
<dbReference type="Pfam" id="PF12248">
    <property type="entry name" value="Methyltransf_FA"/>
    <property type="match status" value="1"/>
</dbReference>
<dbReference type="FunFam" id="3.40.50.300:FF:000366">
    <property type="entry name" value="GTPase, IMAP family member 2"/>
    <property type="match status" value="1"/>
</dbReference>
<evidence type="ECO:0000256" key="2">
    <source>
        <dbReference type="ARBA" id="ARBA00022741"/>
    </source>
</evidence>
<evidence type="ECO:0000313" key="7">
    <source>
        <dbReference type="EMBL" id="VDI75542.1"/>
    </source>
</evidence>
<accession>A0A8B6H8G1</accession>
<evidence type="ECO:0000256" key="1">
    <source>
        <dbReference type="ARBA" id="ARBA00008535"/>
    </source>
</evidence>
<dbReference type="GO" id="GO:0005525">
    <property type="term" value="F:GTP binding"/>
    <property type="evidence" value="ECO:0007669"/>
    <property type="project" value="UniProtKB-KW"/>
</dbReference>
<feature type="domain" description="AIG1-type G" evidence="6">
    <location>
        <begin position="129"/>
        <end position="333"/>
    </location>
</feature>
<keyword evidence="8" id="KW-1185">Reference proteome</keyword>
<dbReference type="InterPro" id="IPR006703">
    <property type="entry name" value="G_AIG1"/>
</dbReference>
<evidence type="ECO:0000256" key="4">
    <source>
        <dbReference type="SAM" id="Coils"/>
    </source>
</evidence>
<dbReference type="InterPro" id="IPR022041">
    <property type="entry name" value="Methyltransf_FA"/>
</dbReference>
<dbReference type="InterPro" id="IPR027417">
    <property type="entry name" value="P-loop_NTPase"/>
</dbReference>
<dbReference type="Gene3D" id="3.40.50.300">
    <property type="entry name" value="P-loop containing nucleotide triphosphate hydrolases"/>
    <property type="match status" value="1"/>
</dbReference>